<dbReference type="Pfam" id="PF00497">
    <property type="entry name" value="SBP_bac_3"/>
    <property type="match status" value="1"/>
</dbReference>
<evidence type="ECO:0000259" key="4">
    <source>
        <dbReference type="SMART" id="SM00062"/>
    </source>
</evidence>
<dbReference type="SMART" id="SM00062">
    <property type="entry name" value="PBPb"/>
    <property type="match status" value="1"/>
</dbReference>
<comment type="caution">
    <text evidence="5">The sequence shown here is derived from an EMBL/GenBank/DDBJ whole genome shotgun (WGS) entry which is preliminary data.</text>
</comment>
<dbReference type="SUPFAM" id="SSF53850">
    <property type="entry name" value="Periplasmic binding protein-like II"/>
    <property type="match status" value="1"/>
</dbReference>
<keyword evidence="2 3" id="KW-0732">Signal</keyword>
<evidence type="ECO:0000313" key="6">
    <source>
        <dbReference type="Proteomes" id="UP000601597"/>
    </source>
</evidence>
<feature type="chain" id="PRO_5045197382" description="Solute-binding protein family 3/N-terminal domain-containing protein" evidence="3">
    <location>
        <begin position="21"/>
        <end position="259"/>
    </location>
</feature>
<evidence type="ECO:0000313" key="5">
    <source>
        <dbReference type="EMBL" id="GGY65592.1"/>
    </source>
</evidence>
<feature type="domain" description="Solute-binding protein family 3/N-terminal" evidence="4">
    <location>
        <begin position="39"/>
        <end position="259"/>
    </location>
</feature>
<dbReference type="PANTHER" id="PTHR35936">
    <property type="entry name" value="MEMBRANE-BOUND LYTIC MUREIN TRANSGLYCOSYLASE F"/>
    <property type="match status" value="1"/>
</dbReference>
<dbReference type="PANTHER" id="PTHR35936:SF6">
    <property type="entry name" value="AMINO ACID ABC TRANSPORTER SUBSTRATE-BINDING PAAT FAMILY PROTEIN"/>
    <property type="match status" value="1"/>
</dbReference>
<dbReference type="EMBL" id="BMXV01000002">
    <property type="protein sequence ID" value="GGY65592.1"/>
    <property type="molecule type" value="Genomic_DNA"/>
</dbReference>
<comment type="similarity">
    <text evidence="1">Belongs to the bacterial solute-binding protein 3 family.</text>
</comment>
<proteinExistence type="inferred from homology"/>
<evidence type="ECO:0000256" key="3">
    <source>
        <dbReference type="SAM" id="SignalP"/>
    </source>
</evidence>
<gene>
    <name evidence="5" type="ORF">GCM10007071_10450</name>
</gene>
<evidence type="ECO:0000256" key="1">
    <source>
        <dbReference type="ARBA" id="ARBA00010333"/>
    </source>
</evidence>
<sequence>MQRWLAATAFSLLCTTAASAEPASQKADDGADSQAPVLRLNVSTGGYPPYLIVSPDREYSGIAYDVVTRIAERMGYRVEALEIPRKRVDSLLLEGHIDATPRAREWTENPEKFVFTDAIVPVREVFFTTRDSDFRFQGLDKLSDVTLVTPLGYQYPQLEPLFKNGTLKRYEVSEDRDIFTFLLHGRGIDAGVADLLVGQWIIRQNDWQGQFRHSDQAISEFGYRLMVRPDWSSFAETFNEQLAEMKASGELDEILDQYR</sequence>
<dbReference type="InterPro" id="IPR001638">
    <property type="entry name" value="Solute-binding_3/MltF_N"/>
</dbReference>
<feature type="signal peptide" evidence="3">
    <location>
        <begin position="1"/>
        <end position="20"/>
    </location>
</feature>
<organism evidence="5 6">
    <name type="scientific">Marinobacter zhanjiangensis</name>
    <dbReference type="NCBI Taxonomy" id="578215"/>
    <lineage>
        <taxon>Bacteria</taxon>
        <taxon>Pseudomonadati</taxon>
        <taxon>Pseudomonadota</taxon>
        <taxon>Gammaproteobacteria</taxon>
        <taxon>Pseudomonadales</taxon>
        <taxon>Marinobacteraceae</taxon>
        <taxon>Marinobacter</taxon>
    </lineage>
</organism>
<dbReference type="Gene3D" id="3.40.190.10">
    <property type="entry name" value="Periplasmic binding protein-like II"/>
    <property type="match status" value="2"/>
</dbReference>
<protein>
    <recommendedName>
        <fullName evidence="4">Solute-binding protein family 3/N-terminal domain-containing protein</fullName>
    </recommendedName>
</protein>
<name>A0ABQ3AVM9_9GAMM</name>
<keyword evidence="6" id="KW-1185">Reference proteome</keyword>
<reference evidence="6" key="1">
    <citation type="journal article" date="2019" name="Int. J. Syst. Evol. Microbiol.">
        <title>The Global Catalogue of Microorganisms (GCM) 10K type strain sequencing project: providing services to taxonomists for standard genome sequencing and annotation.</title>
        <authorList>
            <consortium name="The Broad Institute Genomics Platform"/>
            <consortium name="The Broad Institute Genome Sequencing Center for Infectious Disease"/>
            <person name="Wu L."/>
            <person name="Ma J."/>
        </authorList>
    </citation>
    <scope>NUCLEOTIDE SEQUENCE [LARGE SCALE GENOMIC DNA]</scope>
    <source>
        <strain evidence="6">KCTC 22280</strain>
    </source>
</reference>
<accession>A0ABQ3AVM9</accession>
<evidence type="ECO:0000256" key="2">
    <source>
        <dbReference type="ARBA" id="ARBA00022729"/>
    </source>
</evidence>
<dbReference type="Proteomes" id="UP000601597">
    <property type="component" value="Unassembled WGS sequence"/>
</dbReference>